<dbReference type="eggNOG" id="ENOG503315I">
    <property type="taxonomic scope" value="Bacteria"/>
</dbReference>
<dbReference type="OrthoDB" id="535332at2"/>
<keyword evidence="2" id="KW-1185">Reference proteome</keyword>
<evidence type="ECO:0008006" key="3">
    <source>
        <dbReference type="Google" id="ProtNLM"/>
    </source>
</evidence>
<organism evidence="1 2">
    <name type="scientific">Phormidium nigroviride PCC 7112</name>
    <dbReference type="NCBI Taxonomy" id="179408"/>
    <lineage>
        <taxon>Bacteria</taxon>
        <taxon>Bacillati</taxon>
        <taxon>Cyanobacteriota</taxon>
        <taxon>Cyanophyceae</taxon>
        <taxon>Oscillatoriophycideae</taxon>
        <taxon>Oscillatoriales</taxon>
        <taxon>Oscillatoriaceae</taxon>
        <taxon>Phormidium</taxon>
    </lineage>
</organism>
<dbReference type="EMBL" id="CP003614">
    <property type="protein sequence ID" value="AFZ09727.1"/>
    <property type="molecule type" value="Genomic_DNA"/>
</dbReference>
<sequence length="81" mass="9142">MSTQTEIDKILSLEEIIHLYPSEWVLIAYTELDEDLNVLRGEVLAHSPDRDLLYNNALSRKGKSVAIEYTGPIPEDLAAML</sequence>
<evidence type="ECO:0000313" key="1">
    <source>
        <dbReference type="EMBL" id="AFZ09727.1"/>
    </source>
</evidence>
<protein>
    <recommendedName>
        <fullName evidence="3">DUF5678 domain-containing protein</fullName>
    </recommendedName>
</protein>
<dbReference type="STRING" id="179408.Osc7112_5500"/>
<dbReference type="HOGENOM" id="CLU_177753_0_0_3"/>
<dbReference type="AlphaFoldDB" id="K9VQF4"/>
<gene>
    <name evidence="1" type="ORF">Osc7112_5500</name>
</gene>
<dbReference type="KEGG" id="oni:Osc7112_5500"/>
<reference evidence="1 2" key="1">
    <citation type="submission" date="2012-05" db="EMBL/GenBank/DDBJ databases">
        <title>Finished chromosome of genome of Oscillatoria sp. PCC 7112.</title>
        <authorList>
            <consortium name="US DOE Joint Genome Institute"/>
            <person name="Gugger M."/>
            <person name="Coursin T."/>
            <person name="Rippka R."/>
            <person name="Tandeau De Marsac N."/>
            <person name="Huntemann M."/>
            <person name="Wei C.-L."/>
            <person name="Han J."/>
            <person name="Detter J.C."/>
            <person name="Han C."/>
            <person name="Tapia R."/>
            <person name="Davenport K."/>
            <person name="Daligault H."/>
            <person name="Erkkila T."/>
            <person name="Gu W."/>
            <person name="Munk A.C.C."/>
            <person name="Teshima H."/>
            <person name="Xu Y."/>
            <person name="Chain P."/>
            <person name="Chen A."/>
            <person name="Krypides N."/>
            <person name="Mavromatis K."/>
            <person name="Markowitz V."/>
            <person name="Szeto E."/>
            <person name="Ivanova N."/>
            <person name="Mikhailova N."/>
            <person name="Ovchinnikova G."/>
            <person name="Pagani I."/>
            <person name="Pati A."/>
            <person name="Goodwin L."/>
            <person name="Peters L."/>
            <person name="Pitluck S."/>
            <person name="Woyke T."/>
            <person name="Kerfeld C."/>
        </authorList>
    </citation>
    <scope>NUCLEOTIDE SEQUENCE [LARGE SCALE GENOMIC DNA]</scope>
    <source>
        <strain evidence="1 2">PCC 7112</strain>
    </source>
</reference>
<dbReference type="RefSeq" id="WP_015178933.1">
    <property type="nucleotide sequence ID" value="NC_019729.1"/>
</dbReference>
<evidence type="ECO:0000313" key="2">
    <source>
        <dbReference type="Proteomes" id="UP000010478"/>
    </source>
</evidence>
<accession>K9VQF4</accession>
<name>K9VQF4_9CYAN</name>
<dbReference type="Proteomes" id="UP000010478">
    <property type="component" value="Chromosome"/>
</dbReference>
<proteinExistence type="predicted"/>